<evidence type="ECO:0000256" key="1">
    <source>
        <dbReference type="ARBA" id="ARBA00023015"/>
    </source>
</evidence>
<evidence type="ECO:0000313" key="5">
    <source>
        <dbReference type="EMBL" id="PBK03874.1"/>
    </source>
</evidence>
<dbReference type="SUPFAM" id="SSF47413">
    <property type="entry name" value="lambda repressor-like DNA-binding domains"/>
    <property type="match status" value="1"/>
</dbReference>
<keyword evidence="6" id="KW-1185">Reference proteome</keyword>
<keyword evidence="2" id="KW-0238">DNA-binding</keyword>
<accession>A0A2A3MH43</accession>
<sequence length="73" mass="8134">METLAISLGHRIREERRKCGISQDVLALTSNLDRSYVGRIERGEVNLTIEKLYRIAKVLGCDPAGLLPPLSEV</sequence>
<evidence type="ECO:0000256" key="2">
    <source>
        <dbReference type="ARBA" id="ARBA00023125"/>
    </source>
</evidence>
<keyword evidence="1" id="KW-0805">Transcription regulation</keyword>
<name>A0A2A3MH43_9PSED</name>
<evidence type="ECO:0000256" key="3">
    <source>
        <dbReference type="ARBA" id="ARBA00023163"/>
    </source>
</evidence>
<dbReference type="GO" id="GO:0003677">
    <property type="term" value="F:DNA binding"/>
    <property type="evidence" value="ECO:0007669"/>
    <property type="project" value="UniProtKB-KW"/>
</dbReference>
<dbReference type="GO" id="GO:0003700">
    <property type="term" value="F:DNA-binding transcription factor activity"/>
    <property type="evidence" value="ECO:0007669"/>
    <property type="project" value="TreeGrafter"/>
</dbReference>
<dbReference type="RefSeq" id="WP_096005345.1">
    <property type="nucleotide sequence ID" value="NZ_JBLWUL010000010.1"/>
</dbReference>
<dbReference type="Pfam" id="PF01381">
    <property type="entry name" value="HTH_3"/>
    <property type="match status" value="1"/>
</dbReference>
<feature type="domain" description="HTH cro/C1-type" evidence="4">
    <location>
        <begin position="12"/>
        <end position="66"/>
    </location>
</feature>
<dbReference type="Gene3D" id="1.10.260.40">
    <property type="entry name" value="lambda repressor-like DNA-binding domains"/>
    <property type="match status" value="1"/>
</dbReference>
<dbReference type="CDD" id="cd00093">
    <property type="entry name" value="HTH_XRE"/>
    <property type="match status" value="1"/>
</dbReference>
<dbReference type="InterPro" id="IPR001387">
    <property type="entry name" value="Cro/C1-type_HTH"/>
</dbReference>
<organism evidence="5 6">
    <name type="scientific">Pseudomonas abyssi</name>
    <dbReference type="NCBI Taxonomy" id="170540"/>
    <lineage>
        <taxon>Bacteria</taxon>
        <taxon>Pseudomonadati</taxon>
        <taxon>Pseudomonadota</taxon>
        <taxon>Gammaproteobacteria</taxon>
        <taxon>Pseudomonadales</taxon>
        <taxon>Pseudomonadaceae</taxon>
        <taxon>Pseudomonas</taxon>
    </lineage>
</organism>
<evidence type="ECO:0000259" key="4">
    <source>
        <dbReference type="PROSITE" id="PS50943"/>
    </source>
</evidence>
<dbReference type="AlphaFoldDB" id="A0A2A3MH43"/>
<proteinExistence type="predicted"/>
<dbReference type="PROSITE" id="PS50943">
    <property type="entry name" value="HTH_CROC1"/>
    <property type="match status" value="1"/>
</dbReference>
<dbReference type="SMART" id="SM00530">
    <property type="entry name" value="HTH_XRE"/>
    <property type="match status" value="1"/>
</dbReference>
<evidence type="ECO:0000313" key="6">
    <source>
        <dbReference type="Proteomes" id="UP000242313"/>
    </source>
</evidence>
<dbReference type="PANTHER" id="PTHR46797:SF23">
    <property type="entry name" value="HTH-TYPE TRANSCRIPTIONAL REGULATOR SUTR"/>
    <property type="match status" value="1"/>
</dbReference>
<reference evidence="5 6" key="1">
    <citation type="submission" date="2017-09" db="EMBL/GenBank/DDBJ databases">
        <title>Pseudomonas abyssi sp. nov. isolated from Abyssopelagic Water.</title>
        <authorList>
            <person name="Wei Y."/>
        </authorList>
    </citation>
    <scope>NUCLEOTIDE SEQUENCE [LARGE SCALE GENOMIC DNA]</scope>
    <source>
        <strain evidence="5 6">MT5</strain>
    </source>
</reference>
<dbReference type="GO" id="GO:0005829">
    <property type="term" value="C:cytosol"/>
    <property type="evidence" value="ECO:0007669"/>
    <property type="project" value="TreeGrafter"/>
</dbReference>
<dbReference type="InterPro" id="IPR010982">
    <property type="entry name" value="Lambda_DNA-bd_dom_sf"/>
</dbReference>
<dbReference type="PANTHER" id="PTHR46797">
    <property type="entry name" value="HTH-TYPE TRANSCRIPTIONAL REGULATOR"/>
    <property type="match status" value="1"/>
</dbReference>
<dbReference type="Proteomes" id="UP000242313">
    <property type="component" value="Unassembled WGS sequence"/>
</dbReference>
<comment type="caution">
    <text evidence="5">The sequence shown here is derived from an EMBL/GenBank/DDBJ whole genome shotgun (WGS) entry which is preliminary data.</text>
</comment>
<protein>
    <submittedName>
        <fullName evidence="5">Transcriptional regulator</fullName>
    </submittedName>
</protein>
<gene>
    <name evidence="5" type="ORF">CNQ84_13315</name>
</gene>
<keyword evidence="3" id="KW-0804">Transcription</keyword>
<dbReference type="InterPro" id="IPR050807">
    <property type="entry name" value="TransReg_Diox_bact_type"/>
</dbReference>
<dbReference type="EMBL" id="NTMR01000016">
    <property type="protein sequence ID" value="PBK03874.1"/>
    <property type="molecule type" value="Genomic_DNA"/>
</dbReference>